<evidence type="ECO:0000313" key="2">
    <source>
        <dbReference type="EMBL" id="MBX46271.1"/>
    </source>
</evidence>
<feature type="transmembrane region" description="Helical" evidence="1">
    <location>
        <begin position="12"/>
        <end position="39"/>
    </location>
</feature>
<protein>
    <submittedName>
        <fullName evidence="2">Uncharacterized protein</fullName>
    </submittedName>
</protein>
<reference evidence="2" key="1">
    <citation type="submission" date="2018-02" db="EMBL/GenBank/DDBJ databases">
        <title>Rhizophora mucronata_Transcriptome.</title>
        <authorList>
            <person name="Meera S.P."/>
            <person name="Sreeshan A."/>
            <person name="Augustine A."/>
        </authorList>
    </citation>
    <scope>NUCLEOTIDE SEQUENCE</scope>
    <source>
        <tissue evidence="2">Leaf</tissue>
    </source>
</reference>
<proteinExistence type="predicted"/>
<keyword evidence="1" id="KW-0472">Membrane</keyword>
<keyword evidence="1" id="KW-1133">Transmembrane helix</keyword>
<accession>A0A2P2NV98</accession>
<dbReference type="EMBL" id="GGEC01065787">
    <property type="protein sequence ID" value="MBX46271.1"/>
    <property type="molecule type" value="Transcribed_RNA"/>
</dbReference>
<name>A0A2P2NV98_RHIMU</name>
<evidence type="ECO:0000256" key="1">
    <source>
        <dbReference type="SAM" id="Phobius"/>
    </source>
</evidence>
<dbReference type="AlphaFoldDB" id="A0A2P2NV98"/>
<sequence length="49" mass="5485">MFQQIHSSCCLFTLCTLSVPIVPAVCFLFVAFVVPFILFHVSPNFCFGI</sequence>
<keyword evidence="1" id="KW-0812">Transmembrane</keyword>
<organism evidence="2">
    <name type="scientific">Rhizophora mucronata</name>
    <name type="common">Asiatic mangrove</name>
    <dbReference type="NCBI Taxonomy" id="61149"/>
    <lineage>
        <taxon>Eukaryota</taxon>
        <taxon>Viridiplantae</taxon>
        <taxon>Streptophyta</taxon>
        <taxon>Embryophyta</taxon>
        <taxon>Tracheophyta</taxon>
        <taxon>Spermatophyta</taxon>
        <taxon>Magnoliopsida</taxon>
        <taxon>eudicotyledons</taxon>
        <taxon>Gunneridae</taxon>
        <taxon>Pentapetalae</taxon>
        <taxon>rosids</taxon>
        <taxon>fabids</taxon>
        <taxon>Malpighiales</taxon>
        <taxon>Rhizophoraceae</taxon>
        <taxon>Rhizophora</taxon>
    </lineage>
</organism>